<keyword evidence="3" id="KW-1185">Reference proteome</keyword>
<name>A0ABT7LNX5_9BURK</name>
<accession>A0ABT7LNX5</accession>
<proteinExistence type="predicted"/>
<evidence type="ECO:0000259" key="1">
    <source>
        <dbReference type="Pfam" id="PF06527"/>
    </source>
</evidence>
<evidence type="ECO:0000313" key="2">
    <source>
        <dbReference type="EMBL" id="MDL5034579.1"/>
    </source>
</evidence>
<dbReference type="RefSeq" id="WP_285984652.1">
    <property type="nucleotide sequence ID" value="NZ_JASVDS010000010.1"/>
</dbReference>
<dbReference type="Proteomes" id="UP001238603">
    <property type="component" value="Unassembled WGS sequence"/>
</dbReference>
<feature type="domain" description="TniQ" evidence="1">
    <location>
        <begin position="6"/>
        <end position="131"/>
    </location>
</feature>
<organism evidence="2 3">
    <name type="scientific">Roseateles subflavus</name>
    <dbReference type="NCBI Taxonomy" id="3053353"/>
    <lineage>
        <taxon>Bacteria</taxon>
        <taxon>Pseudomonadati</taxon>
        <taxon>Pseudomonadota</taxon>
        <taxon>Betaproteobacteria</taxon>
        <taxon>Burkholderiales</taxon>
        <taxon>Sphaerotilaceae</taxon>
        <taxon>Roseateles</taxon>
    </lineage>
</organism>
<protein>
    <submittedName>
        <fullName evidence="2">TniQ family protein</fullName>
    </submittedName>
</protein>
<dbReference type="InterPro" id="IPR009492">
    <property type="entry name" value="TniQ"/>
</dbReference>
<dbReference type="EMBL" id="JASVDS010000010">
    <property type="protein sequence ID" value="MDL5034579.1"/>
    <property type="molecule type" value="Genomic_DNA"/>
</dbReference>
<gene>
    <name evidence="2" type="ORF">QRD43_21925</name>
</gene>
<sequence>MSAMAIELEPMALESAEGYLLRALTANGANVRDLLALRRGTARRHISPEDARLYESLTGVAASWFSCRIPTAVAGERWSELDLFGLRWRSDWTVRALYGQVCPECLADKHFARLEWDLMAFVACPVHRLLLVDRCAECGRSLMPHRPAIEVCRCGAFISRPQDNLQVADPLILAWCSWLSATVQAAIQQAPLPASPFEGLIGLSADGIYRLAICLGGGTRALRGAQLNSPGPWLATSAVDVVLQQGLAALAELECGQAPSIKLLPSSGDSLAEQAYRGVTLADRNAAATLRRRLRLPSRWRTSRKLLHRQGDLFEGWS</sequence>
<comment type="caution">
    <text evidence="2">The sequence shown here is derived from an EMBL/GenBank/DDBJ whole genome shotgun (WGS) entry which is preliminary data.</text>
</comment>
<reference evidence="2 3" key="1">
    <citation type="submission" date="2023-06" db="EMBL/GenBank/DDBJ databases">
        <title>Pelomonas sp. APW6 16S ribosomal RNA gene genome sequencing and assembly.</title>
        <authorList>
            <person name="Woo H."/>
        </authorList>
    </citation>
    <scope>NUCLEOTIDE SEQUENCE [LARGE SCALE GENOMIC DNA]</scope>
    <source>
        <strain evidence="2 3">APW6</strain>
    </source>
</reference>
<evidence type="ECO:0000313" key="3">
    <source>
        <dbReference type="Proteomes" id="UP001238603"/>
    </source>
</evidence>
<dbReference type="Pfam" id="PF06527">
    <property type="entry name" value="TniQ"/>
    <property type="match status" value="1"/>
</dbReference>